<feature type="domain" description="Alcohol dehydrogenase-like C-terminal" evidence="9">
    <location>
        <begin position="158"/>
        <end position="272"/>
    </location>
</feature>
<dbReference type="EC" id="1.3.1.48" evidence="2"/>
<evidence type="ECO:0000256" key="4">
    <source>
        <dbReference type="ARBA" id="ARBA00033119"/>
    </source>
</evidence>
<dbReference type="Proteomes" id="UP001652740">
    <property type="component" value="Unplaced"/>
</dbReference>
<keyword evidence="3" id="KW-0560">Oxidoreductase</keyword>
<dbReference type="InterPro" id="IPR013149">
    <property type="entry name" value="ADH-like_C"/>
</dbReference>
<dbReference type="InterPro" id="IPR045010">
    <property type="entry name" value="MDR_fam"/>
</dbReference>
<protein>
    <recommendedName>
        <fullName evidence="4">15-oxoprostaglandin 13-reductase</fullName>
        <ecNumber evidence="2">1.3.1.48</ecNumber>
    </recommendedName>
    <alternativeName>
        <fullName evidence="4">15-oxoprostaglandin 13-reductase</fullName>
    </alternativeName>
</protein>
<keyword evidence="8" id="KW-0472">Membrane</keyword>
<sequence>MRKLRKFIVKNAFKDFLPERSDFEIIEEKLPKPRPGEFLVKAEYISVDPYMRSFASEQEPPYEQFGFQVGKVIESKNDEYQVNTYVFSHSGWRDHVLLTDHPDDMFKIKPYKPEIGYLPLSLAIGALGMPGITAYLGLLDICQPKQHEVICVTSAAGAVGSLVGQIAKLKGCTVIGFTGSNQKVQFLKQELGFHYAFNYKMDNVKECLSTSAPNGIDCFFDNVGGNLASIIMENMNELGRVAICGSISTYGQESYRQRRPKTRVSVRIEAFSFTQWNWSQQCAALTDLREWLQKGIIKAKETVTNGFEELPDTLIAMLNGDCVGKAVVKI</sequence>
<keyword evidence="8" id="KW-0812">Transmembrane</keyword>
<comment type="catalytic activity">
    <reaction evidence="5">
        <text>13,14-dihydro-15-oxo-prostaglandin F1alpha + NADP(+) = 15-oxoprostaglandin F1alpha + NADPH + H(+)</text>
        <dbReference type="Rhea" id="RHEA:50592"/>
        <dbReference type="ChEBI" id="CHEBI:15378"/>
        <dbReference type="ChEBI" id="CHEBI:57783"/>
        <dbReference type="ChEBI" id="CHEBI:58349"/>
        <dbReference type="ChEBI" id="CHEBI:79072"/>
        <dbReference type="ChEBI" id="CHEBI:133411"/>
    </reaction>
    <physiologicalReaction direction="right-to-left" evidence="5">
        <dbReference type="Rhea" id="RHEA:50594"/>
    </physiologicalReaction>
</comment>
<dbReference type="SUPFAM" id="SSF50129">
    <property type="entry name" value="GroES-like"/>
    <property type="match status" value="1"/>
</dbReference>
<keyword evidence="8" id="KW-1133">Transmembrane helix</keyword>
<dbReference type="PANTHER" id="PTHR43205:SF7">
    <property type="entry name" value="PROSTAGLANDIN REDUCTASE 1"/>
    <property type="match status" value="1"/>
</dbReference>
<dbReference type="SUPFAM" id="SSF51735">
    <property type="entry name" value="NAD(P)-binding Rossmann-fold domains"/>
    <property type="match status" value="1"/>
</dbReference>
<dbReference type="InterPro" id="IPR041694">
    <property type="entry name" value="ADH_N_2"/>
</dbReference>
<dbReference type="PANTHER" id="PTHR43205">
    <property type="entry name" value="PROSTAGLANDIN REDUCTASE"/>
    <property type="match status" value="1"/>
</dbReference>
<evidence type="ECO:0000256" key="5">
    <source>
        <dbReference type="ARBA" id="ARBA00047878"/>
    </source>
</evidence>
<evidence type="ECO:0000313" key="13">
    <source>
        <dbReference type="RefSeq" id="XP_052756405.1"/>
    </source>
</evidence>
<comment type="similarity">
    <text evidence="1">Belongs to the NADP-dependent oxidoreductase L4BD family.</text>
</comment>
<dbReference type="InterPro" id="IPR011032">
    <property type="entry name" value="GroES-like_sf"/>
</dbReference>
<proteinExistence type="inferred from homology"/>
<evidence type="ECO:0000313" key="12">
    <source>
        <dbReference type="RefSeq" id="XP_052756404.1"/>
    </source>
</evidence>
<evidence type="ECO:0000259" key="10">
    <source>
        <dbReference type="Pfam" id="PF16884"/>
    </source>
</evidence>
<dbReference type="RefSeq" id="XP_052756404.1">
    <property type="nucleotide sequence ID" value="XM_052900444.1"/>
</dbReference>
<evidence type="ECO:0000256" key="1">
    <source>
        <dbReference type="ARBA" id="ARBA00010460"/>
    </source>
</evidence>
<dbReference type="Pfam" id="PF16884">
    <property type="entry name" value="ADH_N_2"/>
    <property type="match status" value="1"/>
</dbReference>
<keyword evidence="11" id="KW-1185">Reference proteome</keyword>
<evidence type="ECO:0000256" key="3">
    <source>
        <dbReference type="ARBA" id="ARBA00023002"/>
    </source>
</evidence>
<evidence type="ECO:0000259" key="9">
    <source>
        <dbReference type="Pfam" id="PF00107"/>
    </source>
</evidence>
<dbReference type="GeneID" id="113510073"/>
<organism evidence="11 12">
    <name type="scientific">Galleria mellonella</name>
    <name type="common">Greater wax moth</name>
    <dbReference type="NCBI Taxonomy" id="7137"/>
    <lineage>
        <taxon>Eukaryota</taxon>
        <taxon>Metazoa</taxon>
        <taxon>Ecdysozoa</taxon>
        <taxon>Arthropoda</taxon>
        <taxon>Hexapoda</taxon>
        <taxon>Insecta</taxon>
        <taxon>Pterygota</taxon>
        <taxon>Neoptera</taxon>
        <taxon>Endopterygota</taxon>
        <taxon>Lepidoptera</taxon>
        <taxon>Glossata</taxon>
        <taxon>Ditrysia</taxon>
        <taxon>Pyraloidea</taxon>
        <taxon>Pyralidae</taxon>
        <taxon>Galleriinae</taxon>
        <taxon>Galleria</taxon>
    </lineage>
</organism>
<feature type="domain" description="Oxidoreductase N-terminal" evidence="10">
    <location>
        <begin position="7"/>
        <end position="100"/>
    </location>
</feature>
<dbReference type="RefSeq" id="XP_052756405.1">
    <property type="nucleotide sequence ID" value="XM_052900445.1"/>
</dbReference>
<reference evidence="12 13" key="1">
    <citation type="submission" date="2025-05" db="UniProtKB">
        <authorList>
            <consortium name="RefSeq"/>
        </authorList>
    </citation>
    <scope>IDENTIFICATION</scope>
    <source>
        <tissue evidence="12 13">Whole larvae</tissue>
    </source>
</reference>
<comment type="catalytic activity">
    <reaction evidence="6">
        <text>13,14-dihydro-15-oxo-PGF2alpha + NADP(+) = 15-oxoprostaglandin F2alpha + NADPH + H(+)</text>
        <dbReference type="Rhea" id="RHEA:50588"/>
        <dbReference type="ChEBI" id="CHEBI:15378"/>
        <dbReference type="ChEBI" id="CHEBI:57783"/>
        <dbReference type="ChEBI" id="CHEBI:58349"/>
        <dbReference type="ChEBI" id="CHEBI:133374"/>
        <dbReference type="ChEBI" id="CHEBI:133409"/>
    </reaction>
    <physiologicalReaction direction="right-to-left" evidence="6">
        <dbReference type="Rhea" id="RHEA:50590"/>
    </physiologicalReaction>
</comment>
<evidence type="ECO:0000256" key="6">
    <source>
        <dbReference type="ARBA" id="ARBA00048290"/>
    </source>
</evidence>
<dbReference type="InterPro" id="IPR036291">
    <property type="entry name" value="NAD(P)-bd_dom_sf"/>
</dbReference>
<dbReference type="Pfam" id="PF00107">
    <property type="entry name" value="ADH_zinc_N"/>
    <property type="match status" value="1"/>
</dbReference>
<name>A0ABM3MYH5_GALME</name>
<feature type="transmembrane region" description="Helical" evidence="8">
    <location>
        <begin position="115"/>
        <end position="138"/>
    </location>
</feature>
<dbReference type="Gene3D" id="3.90.180.10">
    <property type="entry name" value="Medium-chain alcohol dehydrogenases, catalytic domain"/>
    <property type="match status" value="1"/>
</dbReference>
<comment type="catalytic activity">
    <reaction evidence="7">
        <text>13,14-dihydro-15-oxo-prostaglandin E1 + NADP(+) = 15-oxoprostaglandin E1 + NADPH + H(+)</text>
        <dbReference type="Rhea" id="RHEA:50584"/>
        <dbReference type="ChEBI" id="CHEBI:15378"/>
        <dbReference type="ChEBI" id="CHEBI:57401"/>
        <dbReference type="ChEBI" id="CHEBI:57783"/>
        <dbReference type="ChEBI" id="CHEBI:58349"/>
        <dbReference type="ChEBI" id="CHEBI:133408"/>
    </reaction>
    <physiologicalReaction direction="right-to-left" evidence="7">
        <dbReference type="Rhea" id="RHEA:50586"/>
    </physiologicalReaction>
</comment>
<evidence type="ECO:0000256" key="7">
    <source>
        <dbReference type="ARBA" id="ARBA00049070"/>
    </source>
</evidence>
<evidence type="ECO:0000256" key="2">
    <source>
        <dbReference type="ARBA" id="ARBA00011981"/>
    </source>
</evidence>
<evidence type="ECO:0000256" key="8">
    <source>
        <dbReference type="SAM" id="Phobius"/>
    </source>
</evidence>
<gene>
    <name evidence="12 13" type="primary">LOC113510073</name>
</gene>
<evidence type="ECO:0000313" key="11">
    <source>
        <dbReference type="Proteomes" id="UP001652740"/>
    </source>
</evidence>
<accession>A0ABM3MYH5</accession>
<dbReference type="Gene3D" id="3.40.50.720">
    <property type="entry name" value="NAD(P)-binding Rossmann-like Domain"/>
    <property type="match status" value="1"/>
</dbReference>